<evidence type="ECO:0000313" key="2">
    <source>
        <dbReference type="Proteomes" id="UP000005365"/>
    </source>
</evidence>
<dbReference type="AlphaFoldDB" id="C6M5S3"/>
<evidence type="ECO:0000313" key="1">
    <source>
        <dbReference type="EMBL" id="EET44401.1"/>
    </source>
</evidence>
<protein>
    <submittedName>
        <fullName evidence="1">Uncharacterized protein</fullName>
    </submittedName>
</protein>
<dbReference type="EMBL" id="ACKO02000010">
    <property type="protein sequence ID" value="EET44401.1"/>
    <property type="molecule type" value="Genomic_DNA"/>
</dbReference>
<reference evidence="1" key="1">
    <citation type="submission" date="2009-07" db="EMBL/GenBank/DDBJ databases">
        <authorList>
            <person name="Weinstock G."/>
            <person name="Sodergren E."/>
            <person name="Clifton S."/>
            <person name="Fulton L."/>
            <person name="Fulton B."/>
            <person name="Courtney L."/>
            <person name="Fronick C."/>
            <person name="Harrison M."/>
            <person name="Strong C."/>
            <person name="Farmer C."/>
            <person name="Delahaunty K."/>
            <person name="Markovic C."/>
            <person name="Hall O."/>
            <person name="Minx P."/>
            <person name="Tomlinson C."/>
            <person name="Mitreva M."/>
            <person name="Nelson J."/>
            <person name="Hou S."/>
            <person name="Wollam A."/>
            <person name="Pepin K.H."/>
            <person name="Johnson M."/>
            <person name="Bhonagiri V."/>
            <person name="Nash W.E."/>
            <person name="Warren W."/>
            <person name="Chinwalla A."/>
            <person name="Mardis E.R."/>
            <person name="Wilson R.K."/>
        </authorList>
    </citation>
    <scope>NUCLEOTIDE SEQUENCE [LARGE SCALE GENOMIC DNA]</scope>
    <source>
        <strain evidence="1">ATCC 29256</strain>
    </source>
</reference>
<name>C6M5S3_NEISI</name>
<proteinExistence type="predicted"/>
<dbReference type="Proteomes" id="UP000005365">
    <property type="component" value="Unassembled WGS sequence"/>
</dbReference>
<sequence length="53" mass="6163">MSMMAFCLTFQTTFLSCHRGCRDLIVQVDFCSQSGRCRFGDKKTWKLLNVVRP</sequence>
<organism evidence="1 2">
    <name type="scientific">Neisseria sicca ATCC 29256</name>
    <dbReference type="NCBI Taxonomy" id="547045"/>
    <lineage>
        <taxon>Bacteria</taxon>
        <taxon>Pseudomonadati</taxon>
        <taxon>Pseudomonadota</taxon>
        <taxon>Betaproteobacteria</taxon>
        <taxon>Neisseriales</taxon>
        <taxon>Neisseriaceae</taxon>
        <taxon>Neisseria</taxon>
    </lineage>
</organism>
<gene>
    <name evidence="1" type="ORF">NEISICOT_01872</name>
</gene>
<keyword evidence="2" id="KW-1185">Reference proteome</keyword>
<accession>C6M5S3</accession>
<comment type="caution">
    <text evidence="1">The sequence shown here is derived from an EMBL/GenBank/DDBJ whole genome shotgun (WGS) entry which is preliminary data.</text>
</comment>